<name>A0A075K475_9GAMM</name>
<proteinExistence type="predicted"/>
<evidence type="ECO:0000313" key="2">
    <source>
        <dbReference type="Proteomes" id="UP000027987"/>
    </source>
</evidence>
<protein>
    <submittedName>
        <fullName evidence="1">Uncharacterized protein</fullName>
    </submittedName>
</protein>
<dbReference type="RefSeq" id="WP_038579447.1">
    <property type="nucleotide sequence ID" value="NZ_CP008884.1"/>
</dbReference>
<keyword evidence="2" id="KW-1185">Reference proteome</keyword>
<dbReference type="AlphaFoldDB" id="A0A075K475"/>
<dbReference type="EMBL" id="CP008884">
    <property type="protein sequence ID" value="AIF46968.1"/>
    <property type="molecule type" value="Genomic_DNA"/>
</dbReference>
<organism evidence="1 2">
    <name type="scientific">Dyella japonica A8</name>
    <dbReference type="NCBI Taxonomy" id="1217721"/>
    <lineage>
        <taxon>Bacteria</taxon>
        <taxon>Pseudomonadati</taxon>
        <taxon>Pseudomonadota</taxon>
        <taxon>Gammaproteobacteria</taxon>
        <taxon>Lysobacterales</taxon>
        <taxon>Rhodanobacteraceae</taxon>
        <taxon>Dyella</taxon>
    </lineage>
</organism>
<reference evidence="1 2" key="1">
    <citation type="submission" date="2014-07" db="EMBL/GenBank/DDBJ databases">
        <title>Complete Genome Sequence of Dyella japonica Strain A8 Isolated from Malaysian Tropical Soil.</title>
        <authorList>
            <person name="Hui R.K.H."/>
            <person name="Chen J.-W."/>
            <person name="Chan K.-G."/>
            <person name="Leung F.C.C."/>
        </authorList>
    </citation>
    <scope>NUCLEOTIDE SEQUENCE [LARGE SCALE GENOMIC DNA]</scope>
    <source>
        <strain evidence="1 2">A8</strain>
    </source>
</reference>
<evidence type="ECO:0000313" key="1">
    <source>
        <dbReference type="EMBL" id="AIF46968.1"/>
    </source>
</evidence>
<dbReference type="HOGENOM" id="CLU_1822318_0_0_6"/>
<sequence length="141" mass="16194">MLAHHPITLLLVSRYYHGAVPATLLYELERDCPAVLRFASKHLTLTQVSLSELWLHAWPGIEWARSVREVGQYVRNRVRPSAEARQERADMVRTQLWLQESTWVTSSQLHRIVAWLTHPVTRTDTMYAVRAALGQAPAAWA</sequence>
<accession>A0A075K475</accession>
<dbReference type="Proteomes" id="UP000027987">
    <property type="component" value="Chromosome"/>
</dbReference>
<gene>
    <name evidence="1" type="ORF">HY57_06650</name>
</gene>
<dbReference type="KEGG" id="dja:HY57_06650"/>
<dbReference type="PATRIC" id="fig|1217721.7.peg.1388"/>